<dbReference type="Pfam" id="PF12762">
    <property type="entry name" value="DDE_Tnp_IS1595"/>
    <property type="match status" value="1"/>
</dbReference>
<feature type="domain" description="ISXO2-like transposase" evidence="1">
    <location>
        <begin position="8"/>
        <end position="121"/>
    </location>
</feature>
<proteinExistence type="predicted"/>
<sequence>MWLHKQEPIGGESIEVEIDEALIVHRKYGRSRILSQVWLFGRIEQTSKCCFVVPLINKKRNKTILVPLIQAYIKPGSVIYSDSWATYKNLNSLGYHHYVINHSENFINEMYTHIRTQNIEHL</sequence>
<dbReference type="STRING" id="37653.A0A0L8GT84"/>
<dbReference type="InterPro" id="IPR053164">
    <property type="entry name" value="IS1016-like_transposase"/>
</dbReference>
<dbReference type="SMART" id="SM01126">
    <property type="entry name" value="DDE_Tnp_IS1595"/>
    <property type="match status" value="1"/>
</dbReference>
<evidence type="ECO:0000259" key="1">
    <source>
        <dbReference type="SMART" id="SM01126"/>
    </source>
</evidence>
<accession>A0A0L8GT84</accession>
<dbReference type="PANTHER" id="PTHR47163">
    <property type="entry name" value="DDE_TNP_IS1595 DOMAIN-CONTAINING PROTEIN"/>
    <property type="match status" value="1"/>
</dbReference>
<dbReference type="InterPro" id="IPR024445">
    <property type="entry name" value="Tnp_ISXO2-like"/>
</dbReference>
<dbReference type="EMBL" id="KQ420441">
    <property type="protein sequence ID" value="KOF80271.1"/>
    <property type="molecule type" value="Genomic_DNA"/>
</dbReference>
<name>A0A0L8GT84_OCTBM</name>
<dbReference type="PANTHER" id="PTHR47163:SF2">
    <property type="entry name" value="SI:DKEY-17M8.2"/>
    <property type="match status" value="1"/>
</dbReference>
<protein>
    <recommendedName>
        <fullName evidence="1">ISXO2-like transposase domain-containing protein</fullName>
    </recommendedName>
</protein>
<gene>
    <name evidence="2" type="ORF">OCBIM_22028181mg</name>
</gene>
<reference evidence="2" key="1">
    <citation type="submission" date="2015-07" db="EMBL/GenBank/DDBJ databases">
        <title>MeaNS - Measles Nucleotide Surveillance Program.</title>
        <authorList>
            <person name="Tran T."/>
            <person name="Druce J."/>
        </authorList>
    </citation>
    <scope>NUCLEOTIDE SEQUENCE</scope>
    <source>
        <strain evidence="2">UCB-OBI-ISO-001</strain>
        <tissue evidence="2">Gonad</tissue>
    </source>
</reference>
<dbReference type="AlphaFoldDB" id="A0A0L8GT84"/>
<evidence type="ECO:0000313" key="2">
    <source>
        <dbReference type="EMBL" id="KOF80271.1"/>
    </source>
</evidence>
<organism evidence="2">
    <name type="scientific">Octopus bimaculoides</name>
    <name type="common">California two-spotted octopus</name>
    <dbReference type="NCBI Taxonomy" id="37653"/>
    <lineage>
        <taxon>Eukaryota</taxon>
        <taxon>Metazoa</taxon>
        <taxon>Spiralia</taxon>
        <taxon>Lophotrochozoa</taxon>
        <taxon>Mollusca</taxon>
        <taxon>Cephalopoda</taxon>
        <taxon>Coleoidea</taxon>
        <taxon>Octopodiformes</taxon>
        <taxon>Octopoda</taxon>
        <taxon>Incirrata</taxon>
        <taxon>Octopodidae</taxon>
        <taxon>Octopus</taxon>
    </lineage>
</organism>